<evidence type="ECO:0000256" key="1">
    <source>
        <dbReference type="PROSITE-ProRule" id="PRU00339"/>
    </source>
</evidence>
<reference evidence="3 4" key="1">
    <citation type="submission" date="2021-10" db="EMBL/GenBank/DDBJ databases">
        <authorList>
            <person name="Criscuolo A."/>
        </authorList>
    </citation>
    <scope>NUCLEOTIDE SEQUENCE [LARGE SCALE GENOMIC DNA]</scope>
    <source>
        <strain evidence="4">CIP 111883</strain>
    </source>
</reference>
<dbReference type="Proteomes" id="UP000789833">
    <property type="component" value="Unassembled WGS sequence"/>
</dbReference>
<accession>A0ABN8A7U3</accession>
<dbReference type="InterPro" id="IPR053163">
    <property type="entry name" value="HTH-type_regulator_Rgg"/>
</dbReference>
<proteinExistence type="predicted"/>
<keyword evidence="1" id="KW-0802">TPR repeat</keyword>
<dbReference type="InterPro" id="IPR041315">
    <property type="entry name" value="PlcR_TPR"/>
</dbReference>
<comment type="caution">
    <text evidence="3">The sequence shown here is derived from an EMBL/GenBank/DDBJ whole genome shotgun (WGS) entry which is preliminary data.</text>
</comment>
<organism evidence="3 4">
    <name type="scientific">Sutcliffiella rhizosphaerae</name>
    <dbReference type="NCBI Taxonomy" id="2880967"/>
    <lineage>
        <taxon>Bacteria</taxon>
        <taxon>Bacillati</taxon>
        <taxon>Bacillota</taxon>
        <taxon>Bacilli</taxon>
        <taxon>Bacillales</taxon>
        <taxon>Bacillaceae</taxon>
        <taxon>Sutcliffiella</taxon>
    </lineage>
</organism>
<dbReference type="SMART" id="SM00028">
    <property type="entry name" value="TPR"/>
    <property type="match status" value="3"/>
</dbReference>
<dbReference type="InterPro" id="IPR019734">
    <property type="entry name" value="TPR_rpt"/>
</dbReference>
<dbReference type="SMART" id="SM00530">
    <property type="entry name" value="HTH_XRE"/>
    <property type="match status" value="1"/>
</dbReference>
<dbReference type="Gene3D" id="1.25.40.10">
    <property type="entry name" value="Tetratricopeptide repeat domain"/>
    <property type="match status" value="1"/>
</dbReference>
<name>A0ABN8A7U3_9BACI</name>
<evidence type="ECO:0000313" key="3">
    <source>
        <dbReference type="EMBL" id="CAG9619402.1"/>
    </source>
</evidence>
<dbReference type="InterPro" id="IPR001387">
    <property type="entry name" value="Cro/C1-type_HTH"/>
</dbReference>
<dbReference type="Pfam" id="PF18768">
    <property type="entry name" value="RNPP_C"/>
    <property type="match status" value="1"/>
</dbReference>
<dbReference type="PANTHER" id="PTHR37038">
    <property type="entry name" value="TRANSCRIPTIONAL REGULATOR-RELATED"/>
    <property type="match status" value="1"/>
</dbReference>
<dbReference type="PANTHER" id="PTHR37038:SF14">
    <property type="entry name" value="TRANSCRIPTIONAL ACTIVATOR"/>
    <property type="match status" value="1"/>
</dbReference>
<dbReference type="Pfam" id="PF12844">
    <property type="entry name" value="HTH_19"/>
    <property type="match status" value="1"/>
</dbReference>
<sequence length="291" mass="33499">MDFSVIGKEIKSLRQELSISQAELSNDICTQSQISKIEKGEVYPLANTLYFIAEKLGVDVNYFYDLATTPHLEYVKAVKEQVRSALNEYNYEEVYRIISVEKKNPLFFNNRKNSQFLLWNEGICNYYTKKNKGSALKLLKEALDLTKMTNKLLGESEIEIINSIGIIHSESGDFDKAIDTFNSAFLHFIKMPSVHNCTIKTKIIYNKSKALTKINKYKDAISECEKGINWCVKNNSLYLLGSLYYHIGFNYSLLNDYDAAIKNYNKAITVFELQSNSEIIKYINQKIDDLN</sequence>
<dbReference type="InterPro" id="IPR011990">
    <property type="entry name" value="TPR-like_helical_dom_sf"/>
</dbReference>
<dbReference type="InterPro" id="IPR010982">
    <property type="entry name" value="Lambda_DNA-bd_dom_sf"/>
</dbReference>
<dbReference type="PROSITE" id="PS50943">
    <property type="entry name" value="HTH_CROC1"/>
    <property type="match status" value="1"/>
</dbReference>
<evidence type="ECO:0000259" key="2">
    <source>
        <dbReference type="PROSITE" id="PS50943"/>
    </source>
</evidence>
<dbReference type="EMBL" id="CAKJTJ010000001">
    <property type="protein sequence ID" value="CAG9619402.1"/>
    <property type="molecule type" value="Genomic_DNA"/>
</dbReference>
<dbReference type="RefSeq" id="WP_230499338.1">
    <property type="nucleotide sequence ID" value="NZ_CAKJTJ010000001.1"/>
</dbReference>
<feature type="repeat" description="TPR" evidence="1">
    <location>
        <begin position="241"/>
        <end position="274"/>
    </location>
</feature>
<dbReference type="SUPFAM" id="SSF47413">
    <property type="entry name" value="lambda repressor-like DNA-binding domains"/>
    <property type="match status" value="1"/>
</dbReference>
<gene>
    <name evidence="3" type="ORF">BACCIP111883_00169</name>
</gene>
<feature type="domain" description="HTH cro/C1-type" evidence="2">
    <location>
        <begin position="10"/>
        <end position="63"/>
    </location>
</feature>
<dbReference type="PROSITE" id="PS50005">
    <property type="entry name" value="TPR"/>
    <property type="match status" value="1"/>
</dbReference>
<keyword evidence="4" id="KW-1185">Reference proteome</keyword>
<evidence type="ECO:0000313" key="4">
    <source>
        <dbReference type="Proteomes" id="UP000789833"/>
    </source>
</evidence>
<protein>
    <recommendedName>
        <fullName evidence="2">HTH cro/C1-type domain-containing protein</fullName>
    </recommendedName>
</protein>
<dbReference type="CDD" id="cd00093">
    <property type="entry name" value="HTH_XRE"/>
    <property type="match status" value="1"/>
</dbReference>
<dbReference type="SUPFAM" id="SSF48452">
    <property type="entry name" value="TPR-like"/>
    <property type="match status" value="1"/>
</dbReference>